<dbReference type="SUPFAM" id="SSF56672">
    <property type="entry name" value="DNA/RNA polymerases"/>
    <property type="match status" value="1"/>
</dbReference>
<reference evidence="3 4" key="1">
    <citation type="submission" date="2024-06" db="EMBL/GenBank/DDBJ databases">
        <title>A chromosome-level genome assembly of beet webworm, Loxostege sticticalis.</title>
        <authorList>
            <person name="Zhang Y."/>
        </authorList>
    </citation>
    <scope>NUCLEOTIDE SEQUENCE [LARGE SCALE GENOMIC DNA]</scope>
    <source>
        <strain evidence="3">AQ026</strain>
        <tissue evidence="3">Whole body</tissue>
    </source>
</reference>
<evidence type="ECO:0000256" key="1">
    <source>
        <dbReference type="SAM" id="Coils"/>
    </source>
</evidence>
<dbReference type="PANTHER" id="PTHR47027">
    <property type="entry name" value="REVERSE TRANSCRIPTASE DOMAIN-CONTAINING PROTEIN"/>
    <property type="match status" value="1"/>
</dbReference>
<dbReference type="Pfam" id="PF03372">
    <property type="entry name" value="Exo_endo_phos"/>
    <property type="match status" value="1"/>
</dbReference>
<feature type="coiled-coil region" evidence="1">
    <location>
        <begin position="680"/>
        <end position="723"/>
    </location>
</feature>
<evidence type="ECO:0000313" key="4">
    <source>
        <dbReference type="Proteomes" id="UP001549920"/>
    </source>
</evidence>
<gene>
    <name evidence="3" type="ORF">ABMA27_008710</name>
</gene>
<comment type="caution">
    <text evidence="3">The sequence shown here is derived from an EMBL/GenBank/DDBJ whole genome shotgun (WGS) entry which is preliminary data.</text>
</comment>
<evidence type="ECO:0000259" key="2">
    <source>
        <dbReference type="PROSITE" id="PS50878"/>
    </source>
</evidence>
<dbReference type="SUPFAM" id="SSF56219">
    <property type="entry name" value="DNase I-like"/>
    <property type="match status" value="1"/>
</dbReference>
<name>A0ABR3HCC7_LOXSC</name>
<dbReference type="Pfam" id="PF00078">
    <property type="entry name" value="RVT_1"/>
    <property type="match status" value="1"/>
</dbReference>
<dbReference type="InterPro" id="IPR000477">
    <property type="entry name" value="RT_dom"/>
</dbReference>
<feature type="coiled-coil region" evidence="1">
    <location>
        <begin position="335"/>
        <end position="369"/>
    </location>
</feature>
<dbReference type="Gene3D" id="3.60.10.10">
    <property type="entry name" value="Endonuclease/exonuclease/phosphatase"/>
    <property type="match status" value="1"/>
</dbReference>
<dbReference type="InterPro" id="IPR043502">
    <property type="entry name" value="DNA/RNA_pol_sf"/>
</dbReference>
<keyword evidence="4" id="KW-1185">Reference proteome</keyword>
<organism evidence="3 4">
    <name type="scientific">Loxostege sticticalis</name>
    <name type="common">Beet webworm moth</name>
    <dbReference type="NCBI Taxonomy" id="481309"/>
    <lineage>
        <taxon>Eukaryota</taxon>
        <taxon>Metazoa</taxon>
        <taxon>Ecdysozoa</taxon>
        <taxon>Arthropoda</taxon>
        <taxon>Hexapoda</taxon>
        <taxon>Insecta</taxon>
        <taxon>Pterygota</taxon>
        <taxon>Neoptera</taxon>
        <taxon>Endopterygota</taxon>
        <taxon>Lepidoptera</taxon>
        <taxon>Glossata</taxon>
        <taxon>Ditrysia</taxon>
        <taxon>Pyraloidea</taxon>
        <taxon>Crambidae</taxon>
        <taxon>Pyraustinae</taxon>
        <taxon>Loxostege</taxon>
    </lineage>
</organism>
<dbReference type="InterPro" id="IPR036691">
    <property type="entry name" value="Endo/exonu/phosph_ase_sf"/>
</dbReference>
<evidence type="ECO:0000313" key="3">
    <source>
        <dbReference type="EMBL" id="KAL0868070.1"/>
    </source>
</evidence>
<sequence>MIPSNYSSTLGYQLIDFLSLNNLSQFNSVKNKKSRILDLALSNSNDLHVTESQCQMSKLDSHHPALEINMNVSTDPLLLKNKTLPNIWYVPLSSYSRNLSNQAYSHLCGNVQMLYQFSKKVTRMMLQIIVPYLSSMKLNPLKCNHIKFTRKKNIVESCYSISGQIVEESTKIRDLGVLLDDKLNFIEHIDNIITRSWKMLGFTAQILLTATTASVATRAAIATAALNATIAITANIVSTAGGQYQPIHQNNIEFTRNTSHWTRKTLKNNRGATHKHNYKHITTHASQNTTFQQLLQKMNEMTIEFGKQNEKLAATITANMAETMDAKLKPLQEENIQLKKDVKEMHSRIENLEREVRKNNILLHGVEEKEGENHYNLLETTINTLNELTKDGLVKEFDKWEINQNPPTCLPNKKKLIHIATLNTRTLRTDESLQELEKALEDVKWDILGISELRRLGEKIEERTGYILFHKGEIAGHGGVGFLIKKSMKHWIQDLIGVSDRIAALNINISGYKKTWSVIQIYAPTEQDTRSETKLFYKELTDILTKYAQNHIVLMGDFNAQVGTKQSKEEFVLGIFGQGKRSPNGELLVELLLEHKLMLLNTLYKKNKRNRWTWISPDGRTKNEIDYIATNYPKAFTDTSILSKFNFNTNHRMVRSVLRTKPPGKTRKYLVSQNTEHYSKETLTKIAQSLAESVKELTEENRNIEISTKYEKLEKLLAKTNDENRKESKYRLSDTTLQLIEERKNLFSKQPKKENIKNVTELSKKIRESIRKDRKIKRLQTLERHIKSTGGVKKAFKELREVNKEWIPKLKKKDKNTSNRKDINAIATKFYQDLYSNPENKHKQQQENVDKESNLETELEPKILPIEIEKAIYSQKMEKAPGPDKITNELLKGTLEDLLPILTSIFNEILITESIPTQWKTSHIILILKKGHKEDIENYRPISLMSNIYKVFSKIILQRISKILDENQPREQAGFRQKYSTIDHIFTVKQIMEKYKEYNKNLYMAFIDYSKAFDSISHKAIWESLENQGIPSKYINIIKNIYSNSVARIKLETLGKQFKIEKGVRQGDPLSPKLFSAALENIFRKLDWSSLGLNIQGEKLNHLRFADDIVLFEENPLHLQEMLNSLNEESKKVGLFMNKDKTKLLTNSEPVPISIDNQLIEYVSEYIYLGQIISHSDQSTKEINRRTANGWKKYWSLKEVFKSNELSMQIKRKVFESCVLPVITYGCETWSLTKQHREKLERCQRAMERSMTGTKRQDRVRSTKIREKTKIVDITTRVDQQKWRWAGHMIRDPQNKWSKSVSNWYPRDGKRNRGRQQMRWEDDLRLTAGHLWRRVARDRTQWKMLEEAYAKRHTEIRDIL</sequence>
<dbReference type="InterPro" id="IPR005135">
    <property type="entry name" value="Endo/exonuclease/phosphatase"/>
</dbReference>
<protein>
    <recommendedName>
        <fullName evidence="2">Reverse transcriptase domain-containing protein</fullName>
    </recommendedName>
</protein>
<dbReference type="InterPro" id="IPR043128">
    <property type="entry name" value="Rev_trsase/Diguanyl_cyclase"/>
</dbReference>
<accession>A0ABR3HCC7</accession>
<dbReference type="Proteomes" id="UP001549920">
    <property type="component" value="Unassembled WGS sequence"/>
</dbReference>
<proteinExistence type="predicted"/>
<dbReference type="PROSITE" id="PS50878">
    <property type="entry name" value="RT_POL"/>
    <property type="match status" value="1"/>
</dbReference>
<dbReference type="Gene3D" id="3.30.70.270">
    <property type="match status" value="1"/>
</dbReference>
<feature type="domain" description="Reverse transcriptase" evidence="2">
    <location>
        <begin position="908"/>
        <end position="1173"/>
    </location>
</feature>
<dbReference type="EMBL" id="JBEUOH010000022">
    <property type="protein sequence ID" value="KAL0868070.1"/>
    <property type="molecule type" value="Genomic_DNA"/>
</dbReference>
<dbReference type="CDD" id="cd01650">
    <property type="entry name" value="RT_nLTR_like"/>
    <property type="match status" value="1"/>
</dbReference>
<keyword evidence="1" id="KW-0175">Coiled coil</keyword>
<dbReference type="PANTHER" id="PTHR47027:SF29">
    <property type="entry name" value="C2H2-TYPE DOMAIN-CONTAINING PROTEIN"/>
    <property type="match status" value="1"/>
</dbReference>